<dbReference type="AlphaFoldDB" id="A0A037ZHW7"/>
<protein>
    <submittedName>
        <fullName evidence="1">Uncharacterized protein</fullName>
    </submittedName>
</protein>
<name>A0A037ZHW7_9RHOB</name>
<keyword evidence="2" id="KW-1185">Reference proteome</keyword>
<dbReference type="STRING" id="1454373.ACMU_09745"/>
<evidence type="ECO:0000313" key="1">
    <source>
        <dbReference type="EMBL" id="KAJ56035.1"/>
    </source>
</evidence>
<organism evidence="1 2">
    <name type="scientific">Actibacterium mucosum KCTC 23349</name>
    <dbReference type="NCBI Taxonomy" id="1454373"/>
    <lineage>
        <taxon>Bacteria</taxon>
        <taxon>Pseudomonadati</taxon>
        <taxon>Pseudomonadota</taxon>
        <taxon>Alphaproteobacteria</taxon>
        <taxon>Rhodobacterales</taxon>
        <taxon>Roseobacteraceae</taxon>
        <taxon>Actibacterium</taxon>
    </lineage>
</organism>
<reference evidence="1 2" key="1">
    <citation type="submission" date="2014-03" db="EMBL/GenBank/DDBJ databases">
        <title>Draft Genome Sequence of Actibacterium mucosum KCTC 23349, a Marine Alphaproteobacterium with Complex Ionic Requirements Isolated from Mediterranean Seawater at Malvarrosa Beach, Valencia, Spain.</title>
        <authorList>
            <person name="Arahal D.R."/>
            <person name="Shao Z."/>
            <person name="Lai Q."/>
            <person name="Pujalte M.J."/>
        </authorList>
    </citation>
    <scope>NUCLEOTIDE SEQUENCE [LARGE SCALE GENOMIC DNA]</scope>
    <source>
        <strain evidence="1 2">KCTC 23349</strain>
    </source>
</reference>
<dbReference type="Proteomes" id="UP000026249">
    <property type="component" value="Unassembled WGS sequence"/>
</dbReference>
<evidence type="ECO:0000313" key="2">
    <source>
        <dbReference type="Proteomes" id="UP000026249"/>
    </source>
</evidence>
<sequence>MQIVYHLGVHFTDEERLLKCLLKNKGALANEGTAVPGPSRYRKLLRQTLFGLRGGPATRDQQQEILEAALEGEYAERIIFSAPNLLGNPGAMLRDGALYERAGERVASLCSIFPDAQNEFFIGLRNPATLLPVVPGSVEAPADFMQVLSTTDPRGLRWSDMVARIRGENPDVPLTIWCNEDTPLIWPQVLRELAAHDPLLALEGTNDFLASIMSREGMERMLVYMSTHPPATEVQRRRIVAAFLDKFAIPDEIEVELDLPGWDDALVDELTELYDEDVYQIEKMAGVNFIAP</sequence>
<dbReference type="EMBL" id="JFKE01000003">
    <property type="protein sequence ID" value="KAJ56035.1"/>
    <property type="molecule type" value="Genomic_DNA"/>
</dbReference>
<dbReference type="OrthoDB" id="7816979at2"/>
<dbReference type="RefSeq" id="WP_035258189.1">
    <property type="nucleotide sequence ID" value="NZ_JFKE01000003.1"/>
</dbReference>
<proteinExistence type="predicted"/>
<gene>
    <name evidence="1" type="ORF">ACMU_09745</name>
</gene>
<accession>A0A037ZHW7</accession>
<comment type="caution">
    <text evidence="1">The sequence shown here is derived from an EMBL/GenBank/DDBJ whole genome shotgun (WGS) entry which is preliminary data.</text>
</comment>